<comment type="caution">
    <text evidence="1">The sequence shown here is derived from an EMBL/GenBank/DDBJ whole genome shotgun (WGS) entry which is preliminary data.</text>
</comment>
<reference evidence="1" key="1">
    <citation type="journal article" date="2023" name="Nat. Commun.">
        <title>Diploid and tetraploid genomes of Acorus and the evolution of monocots.</title>
        <authorList>
            <person name="Ma L."/>
            <person name="Liu K.W."/>
            <person name="Li Z."/>
            <person name="Hsiao Y.Y."/>
            <person name="Qi Y."/>
            <person name="Fu T."/>
            <person name="Tang G.D."/>
            <person name="Zhang D."/>
            <person name="Sun W.H."/>
            <person name="Liu D.K."/>
            <person name="Li Y."/>
            <person name="Chen G.Z."/>
            <person name="Liu X.D."/>
            <person name="Liao X.Y."/>
            <person name="Jiang Y.T."/>
            <person name="Yu X."/>
            <person name="Hao Y."/>
            <person name="Huang J."/>
            <person name="Zhao X.W."/>
            <person name="Ke S."/>
            <person name="Chen Y.Y."/>
            <person name="Wu W.L."/>
            <person name="Hsu J.L."/>
            <person name="Lin Y.F."/>
            <person name="Huang M.D."/>
            <person name="Li C.Y."/>
            <person name="Huang L."/>
            <person name="Wang Z.W."/>
            <person name="Zhao X."/>
            <person name="Zhong W.Y."/>
            <person name="Peng D.H."/>
            <person name="Ahmad S."/>
            <person name="Lan S."/>
            <person name="Zhang J.S."/>
            <person name="Tsai W.C."/>
            <person name="Van de Peer Y."/>
            <person name="Liu Z.J."/>
        </authorList>
    </citation>
    <scope>NUCLEOTIDE SEQUENCE</scope>
    <source>
        <strain evidence="1">SCP</strain>
    </source>
</reference>
<evidence type="ECO:0000313" key="1">
    <source>
        <dbReference type="EMBL" id="KAK1276889.1"/>
    </source>
</evidence>
<organism evidence="1 2">
    <name type="scientific">Acorus gramineus</name>
    <name type="common">Dwarf sweet flag</name>
    <dbReference type="NCBI Taxonomy" id="55184"/>
    <lineage>
        <taxon>Eukaryota</taxon>
        <taxon>Viridiplantae</taxon>
        <taxon>Streptophyta</taxon>
        <taxon>Embryophyta</taxon>
        <taxon>Tracheophyta</taxon>
        <taxon>Spermatophyta</taxon>
        <taxon>Magnoliopsida</taxon>
        <taxon>Liliopsida</taxon>
        <taxon>Acoraceae</taxon>
        <taxon>Acorus</taxon>
    </lineage>
</organism>
<name>A0AAV9BL62_ACOGR</name>
<reference evidence="1" key="2">
    <citation type="submission" date="2023-06" db="EMBL/GenBank/DDBJ databases">
        <authorList>
            <person name="Ma L."/>
            <person name="Liu K.-W."/>
            <person name="Li Z."/>
            <person name="Hsiao Y.-Y."/>
            <person name="Qi Y."/>
            <person name="Fu T."/>
            <person name="Tang G."/>
            <person name="Zhang D."/>
            <person name="Sun W.-H."/>
            <person name="Liu D.-K."/>
            <person name="Li Y."/>
            <person name="Chen G.-Z."/>
            <person name="Liu X.-D."/>
            <person name="Liao X.-Y."/>
            <person name="Jiang Y.-T."/>
            <person name="Yu X."/>
            <person name="Hao Y."/>
            <person name="Huang J."/>
            <person name="Zhao X.-W."/>
            <person name="Ke S."/>
            <person name="Chen Y.-Y."/>
            <person name="Wu W.-L."/>
            <person name="Hsu J.-L."/>
            <person name="Lin Y.-F."/>
            <person name="Huang M.-D."/>
            <person name="Li C.-Y."/>
            <person name="Huang L."/>
            <person name="Wang Z.-W."/>
            <person name="Zhao X."/>
            <person name="Zhong W.-Y."/>
            <person name="Peng D.-H."/>
            <person name="Ahmad S."/>
            <person name="Lan S."/>
            <person name="Zhang J.-S."/>
            <person name="Tsai W.-C."/>
            <person name="Van De Peer Y."/>
            <person name="Liu Z.-J."/>
        </authorList>
    </citation>
    <scope>NUCLEOTIDE SEQUENCE</scope>
    <source>
        <strain evidence="1">SCP</strain>
        <tissue evidence="1">Leaves</tissue>
    </source>
</reference>
<dbReference type="Proteomes" id="UP001179952">
    <property type="component" value="Unassembled WGS sequence"/>
</dbReference>
<protein>
    <submittedName>
        <fullName evidence="1">Uncharacterized protein</fullName>
    </submittedName>
</protein>
<proteinExistence type="predicted"/>
<sequence>MGRVMQIQICQLKALHWILKNLQISWIWEARLYGAVSNTFFTGTFGLLAPTIIRLNT</sequence>
<dbReference type="EMBL" id="JAUJYN010000003">
    <property type="protein sequence ID" value="KAK1276889.1"/>
    <property type="molecule type" value="Genomic_DNA"/>
</dbReference>
<evidence type="ECO:0000313" key="2">
    <source>
        <dbReference type="Proteomes" id="UP001179952"/>
    </source>
</evidence>
<keyword evidence="2" id="KW-1185">Reference proteome</keyword>
<accession>A0AAV9BL62</accession>
<dbReference type="AlphaFoldDB" id="A0AAV9BL62"/>
<gene>
    <name evidence="1" type="ORF">QJS04_geneDACA011770</name>
</gene>